<proteinExistence type="predicted"/>
<keyword evidence="3" id="KW-0689">Ribosomal protein</keyword>
<dbReference type="PANTHER" id="PTHR43648:SF1">
    <property type="entry name" value="ELECTRON TRANSFER FLAVOPROTEIN BETA SUBUNIT LYSINE METHYLTRANSFERASE"/>
    <property type="match status" value="1"/>
</dbReference>
<comment type="caution">
    <text evidence="3">The sequence shown here is derived from an EMBL/GenBank/DDBJ whole genome shotgun (WGS) entry which is preliminary data.</text>
</comment>
<evidence type="ECO:0000256" key="2">
    <source>
        <dbReference type="ARBA" id="ARBA00022679"/>
    </source>
</evidence>
<dbReference type="PANTHER" id="PTHR43648">
    <property type="entry name" value="ELECTRON TRANSFER FLAVOPROTEIN BETA SUBUNIT LYSINE METHYLTRANSFERASE"/>
    <property type="match status" value="1"/>
</dbReference>
<accession>A0A2M8PWE1</accession>
<reference evidence="3 4" key="1">
    <citation type="submission" date="2017-11" db="EMBL/GenBank/DDBJ databases">
        <title>Evolution of Phototrophy in the Chloroflexi Phylum Driven by Horizontal Gene Transfer.</title>
        <authorList>
            <person name="Ward L.M."/>
            <person name="Hemp J."/>
            <person name="Shih P.M."/>
            <person name="Mcglynn S.E."/>
            <person name="Fischer W."/>
        </authorList>
    </citation>
    <scope>NUCLEOTIDE SEQUENCE [LARGE SCALE GENOMIC DNA]</scope>
    <source>
        <strain evidence="3">CP1_1M</strain>
    </source>
</reference>
<dbReference type="GO" id="GO:0005840">
    <property type="term" value="C:ribosome"/>
    <property type="evidence" value="ECO:0007669"/>
    <property type="project" value="UniProtKB-KW"/>
</dbReference>
<dbReference type="AlphaFoldDB" id="A0A2M8PWE1"/>
<organism evidence="3 4">
    <name type="scientific">Candidatus Thermofonsia Clade 1 bacterium</name>
    <dbReference type="NCBI Taxonomy" id="2364210"/>
    <lineage>
        <taxon>Bacteria</taxon>
        <taxon>Bacillati</taxon>
        <taxon>Chloroflexota</taxon>
        <taxon>Candidatus Thermofontia</taxon>
        <taxon>Candidatus Thermofonsia Clade 1</taxon>
    </lineage>
</organism>
<dbReference type="Proteomes" id="UP000228947">
    <property type="component" value="Unassembled WGS sequence"/>
</dbReference>
<dbReference type="GO" id="GO:0008276">
    <property type="term" value="F:protein methyltransferase activity"/>
    <property type="evidence" value="ECO:0007669"/>
    <property type="project" value="TreeGrafter"/>
</dbReference>
<keyword evidence="3" id="KW-0687">Ribonucleoprotein</keyword>
<keyword evidence="2 3" id="KW-0808">Transferase</keyword>
<sequence>MRWIEVTLETDGEAAEAVAEVLRRYGHQGVAIEQVGFYIETWEDEVPPPDRLAVRAYLPDDEQAEAAKAQLEEALYQLNRLYAAVPTTPSYRVIDEQDWAEAWKANYHPLRIGRRITVRPLWIEVESAPDDVVIALDPGMAFGTGTHPSTQLVLEAAEDLLPERRGAHVLDLGCGSGILAIGAAKLGAGSIRALDTDPMAVRITLENAAANGVQGMISAEAGSLEQLRANGESFDLALVN</sequence>
<evidence type="ECO:0000313" key="4">
    <source>
        <dbReference type="Proteomes" id="UP000228947"/>
    </source>
</evidence>
<dbReference type="SUPFAM" id="SSF53335">
    <property type="entry name" value="S-adenosyl-L-methionine-dependent methyltransferases"/>
    <property type="match status" value="1"/>
</dbReference>
<evidence type="ECO:0000313" key="3">
    <source>
        <dbReference type="EMBL" id="PJF41864.1"/>
    </source>
</evidence>
<dbReference type="InterPro" id="IPR029063">
    <property type="entry name" value="SAM-dependent_MTases_sf"/>
</dbReference>
<protein>
    <submittedName>
        <fullName evidence="3">50S ribosomal protein L11 methyltransferase</fullName>
    </submittedName>
</protein>
<feature type="non-terminal residue" evidence="3">
    <location>
        <position position="240"/>
    </location>
</feature>
<dbReference type="Gene3D" id="3.40.50.150">
    <property type="entry name" value="Vaccinia Virus protein VP39"/>
    <property type="match status" value="1"/>
</dbReference>
<dbReference type="CDD" id="cd02440">
    <property type="entry name" value="AdoMet_MTases"/>
    <property type="match status" value="1"/>
</dbReference>
<dbReference type="GO" id="GO:0032259">
    <property type="term" value="P:methylation"/>
    <property type="evidence" value="ECO:0007669"/>
    <property type="project" value="UniProtKB-KW"/>
</dbReference>
<dbReference type="Pfam" id="PF06325">
    <property type="entry name" value="PrmA"/>
    <property type="match status" value="1"/>
</dbReference>
<evidence type="ECO:0000256" key="1">
    <source>
        <dbReference type="ARBA" id="ARBA00022603"/>
    </source>
</evidence>
<name>A0A2M8PWE1_9CHLR</name>
<dbReference type="InterPro" id="IPR050078">
    <property type="entry name" value="Ribosomal_L11_MeTrfase_PrmA"/>
</dbReference>
<gene>
    <name evidence="3" type="ORF">CUN50_05965</name>
</gene>
<keyword evidence="1 3" id="KW-0489">Methyltransferase</keyword>
<dbReference type="EMBL" id="PGTL01000064">
    <property type="protein sequence ID" value="PJF41864.1"/>
    <property type="molecule type" value="Genomic_DNA"/>
</dbReference>